<protein>
    <submittedName>
        <fullName evidence="1">Uncharacterized protein</fullName>
    </submittedName>
</protein>
<proteinExistence type="predicted"/>
<gene>
    <name evidence="1" type="ORF">FHS90_003537</name>
</gene>
<reference evidence="1 2" key="1">
    <citation type="submission" date="2020-08" db="EMBL/GenBank/DDBJ databases">
        <title>Genomic Encyclopedia of Type Strains, Phase IV (KMG-IV): sequencing the most valuable type-strain genomes for metagenomic binning, comparative biology and taxonomic classification.</title>
        <authorList>
            <person name="Goeker M."/>
        </authorList>
    </citation>
    <scope>NUCLEOTIDE SEQUENCE [LARGE SCALE GENOMIC DNA]</scope>
    <source>
        <strain evidence="1 2">DSM 29854</strain>
    </source>
</reference>
<name>A0A839GVC1_9BACT</name>
<evidence type="ECO:0000313" key="1">
    <source>
        <dbReference type="EMBL" id="MBA9078807.1"/>
    </source>
</evidence>
<accession>A0A839GVC1</accession>
<organism evidence="1 2">
    <name type="scientific">Rufibacter quisquiliarum</name>
    <dbReference type="NCBI Taxonomy" id="1549639"/>
    <lineage>
        <taxon>Bacteria</taxon>
        <taxon>Pseudomonadati</taxon>
        <taxon>Bacteroidota</taxon>
        <taxon>Cytophagia</taxon>
        <taxon>Cytophagales</taxon>
        <taxon>Hymenobacteraceae</taxon>
        <taxon>Rufibacter</taxon>
    </lineage>
</organism>
<comment type="caution">
    <text evidence="1">The sequence shown here is derived from an EMBL/GenBank/DDBJ whole genome shotgun (WGS) entry which is preliminary data.</text>
</comment>
<keyword evidence="2" id="KW-1185">Reference proteome</keyword>
<evidence type="ECO:0000313" key="2">
    <source>
        <dbReference type="Proteomes" id="UP000563094"/>
    </source>
</evidence>
<dbReference type="EMBL" id="JACJIQ010000016">
    <property type="protein sequence ID" value="MBA9078807.1"/>
    <property type="molecule type" value="Genomic_DNA"/>
</dbReference>
<dbReference type="Proteomes" id="UP000563094">
    <property type="component" value="Unassembled WGS sequence"/>
</dbReference>
<sequence length="40" mass="4597">MISCNVLKIGDYNKKGRGNPLPFFTQYVLSNFDFNINAAW</sequence>
<dbReference type="AlphaFoldDB" id="A0A839GVC1"/>